<feature type="domain" description="Methyltransferase type 12" evidence="2">
    <location>
        <begin position="71"/>
        <end position="169"/>
    </location>
</feature>
<protein>
    <submittedName>
        <fullName evidence="3">Class I SAM-dependent methyltransferase</fullName>
    </submittedName>
</protein>
<sequence>MHAHPIQSSLAARGGPRPGDVSYAGQKQYTPAFLDHIYDRVVVGFSNRYVWRCRSAHIVGLYNEHVTEAHLDVGPGTGYFLDRCTFEWPTPDITLLDLNPHVLDVAARRLARYAPRTYQADLLEPLELQPGAFGSIAATHVLHCVPGTMGEKAGILERLSALLRPGGVLFGTTVLAGGVPQTLLSRAHIAGLNREGIFSNRADTLDGLRDELDARFDDYELTTRGSLAIFEIRA</sequence>
<organism evidence="3 4">
    <name type="scientific">Solirubrobacter ginsenosidimutans</name>
    <dbReference type="NCBI Taxonomy" id="490573"/>
    <lineage>
        <taxon>Bacteria</taxon>
        <taxon>Bacillati</taxon>
        <taxon>Actinomycetota</taxon>
        <taxon>Thermoleophilia</taxon>
        <taxon>Solirubrobacterales</taxon>
        <taxon>Solirubrobacteraceae</taxon>
        <taxon>Solirubrobacter</taxon>
    </lineage>
</organism>
<dbReference type="InterPro" id="IPR029063">
    <property type="entry name" value="SAM-dependent_MTases_sf"/>
</dbReference>
<keyword evidence="3" id="KW-0808">Transferase</keyword>
<dbReference type="InterPro" id="IPR013217">
    <property type="entry name" value="Methyltransf_12"/>
</dbReference>
<evidence type="ECO:0000256" key="1">
    <source>
        <dbReference type="SAM" id="MobiDB-lite"/>
    </source>
</evidence>
<dbReference type="SUPFAM" id="SSF53335">
    <property type="entry name" value="S-adenosyl-L-methionine-dependent methyltransferases"/>
    <property type="match status" value="1"/>
</dbReference>
<dbReference type="Proteomes" id="UP001149140">
    <property type="component" value="Unassembled WGS sequence"/>
</dbReference>
<proteinExistence type="predicted"/>
<dbReference type="GO" id="GO:0008168">
    <property type="term" value="F:methyltransferase activity"/>
    <property type="evidence" value="ECO:0007669"/>
    <property type="project" value="UniProtKB-KW"/>
</dbReference>
<dbReference type="Gene3D" id="3.40.50.150">
    <property type="entry name" value="Vaccinia Virus protein VP39"/>
    <property type="match status" value="1"/>
</dbReference>
<name>A0A9X3N1I0_9ACTN</name>
<evidence type="ECO:0000259" key="2">
    <source>
        <dbReference type="Pfam" id="PF08242"/>
    </source>
</evidence>
<dbReference type="EMBL" id="JAPDOD010000067">
    <property type="protein sequence ID" value="MDA0166512.1"/>
    <property type="molecule type" value="Genomic_DNA"/>
</dbReference>
<dbReference type="RefSeq" id="WP_270045770.1">
    <property type="nucleotide sequence ID" value="NZ_JAPDOD010000067.1"/>
</dbReference>
<dbReference type="GO" id="GO:0032259">
    <property type="term" value="P:methylation"/>
    <property type="evidence" value="ECO:0007669"/>
    <property type="project" value="UniProtKB-KW"/>
</dbReference>
<keyword evidence="3" id="KW-0489">Methyltransferase</keyword>
<dbReference type="Pfam" id="PF08242">
    <property type="entry name" value="Methyltransf_12"/>
    <property type="match status" value="1"/>
</dbReference>
<keyword evidence="4" id="KW-1185">Reference proteome</keyword>
<feature type="region of interest" description="Disordered" evidence="1">
    <location>
        <begin position="1"/>
        <end position="21"/>
    </location>
</feature>
<dbReference type="InterPro" id="IPR016584">
    <property type="entry name" value="MeTrfase_VrtF"/>
</dbReference>
<dbReference type="PIRSF" id="PIRSF011491">
    <property type="entry name" value="Mtase_YbcY_prd"/>
    <property type="match status" value="1"/>
</dbReference>
<gene>
    <name evidence="3" type="ORF">OM076_39985</name>
</gene>
<comment type="caution">
    <text evidence="3">The sequence shown here is derived from an EMBL/GenBank/DDBJ whole genome shotgun (WGS) entry which is preliminary data.</text>
</comment>
<accession>A0A9X3N1I0</accession>
<evidence type="ECO:0000313" key="4">
    <source>
        <dbReference type="Proteomes" id="UP001149140"/>
    </source>
</evidence>
<reference evidence="3" key="1">
    <citation type="submission" date="2022-10" db="EMBL/GenBank/DDBJ databases">
        <title>The WGS of Solirubrobacter ginsenosidimutans DSM 21036.</title>
        <authorList>
            <person name="Jiang Z."/>
        </authorList>
    </citation>
    <scope>NUCLEOTIDE SEQUENCE</scope>
    <source>
        <strain evidence="3">DSM 21036</strain>
    </source>
</reference>
<dbReference type="CDD" id="cd02440">
    <property type="entry name" value="AdoMet_MTases"/>
    <property type="match status" value="1"/>
</dbReference>
<feature type="compositionally biased region" description="Polar residues" evidence="1">
    <location>
        <begin position="1"/>
        <end position="10"/>
    </location>
</feature>
<evidence type="ECO:0000313" key="3">
    <source>
        <dbReference type="EMBL" id="MDA0166512.1"/>
    </source>
</evidence>
<dbReference type="AlphaFoldDB" id="A0A9X3N1I0"/>